<organism evidence="7 8">
    <name type="scientific">Dethiosulfatarculus sandiegensis</name>
    <dbReference type="NCBI Taxonomy" id="1429043"/>
    <lineage>
        <taxon>Bacteria</taxon>
        <taxon>Pseudomonadati</taxon>
        <taxon>Thermodesulfobacteriota</taxon>
        <taxon>Desulfarculia</taxon>
        <taxon>Desulfarculales</taxon>
        <taxon>Desulfarculaceae</taxon>
        <taxon>Dethiosulfatarculus</taxon>
    </lineage>
</organism>
<dbReference type="OrthoDB" id="9813074at2"/>
<evidence type="ECO:0000259" key="6">
    <source>
        <dbReference type="Pfam" id="PF01694"/>
    </source>
</evidence>
<dbReference type="SUPFAM" id="SSF144091">
    <property type="entry name" value="Rhomboid-like"/>
    <property type="match status" value="1"/>
</dbReference>
<keyword evidence="2 5" id="KW-0812">Transmembrane</keyword>
<proteinExistence type="predicted"/>
<feature type="transmembrane region" description="Helical" evidence="5">
    <location>
        <begin position="87"/>
        <end position="106"/>
    </location>
</feature>
<sequence>MSKREAGVLDNLKLAFLIMASPWLVFALDLILPFDLNRLGILPRNFIGLRGIILSPFLHAGIPHLLANSGALFFLSFLGFSLNRSATFRALAIIVLLGGAGVWVFGAPVYHIGASGVVFGLFGYLLASGLFHKDIKAIIVSALVFFLYGGLVFSFLRVMPGISWAAHFWGFVAGLLAAWLTRPKK</sequence>
<feature type="transmembrane region" description="Helical" evidence="5">
    <location>
        <begin position="52"/>
        <end position="75"/>
    </location>
</feature>
<dbReference type="InterPro" id="IPR050925">
    <property type="entry name" value="Rhomboid_protease_S54"/>
</dbReference>
<dbReference type="PANTHER" id="PTHR43731">
    <property type="entry name" value="RHOMBOID PROTEASE"/>
    <property type="match status" value="1"/>
</dbReference>
<dbReference type="RefSeq" id="WP_044348195.1">
    <property type="nucleotide sequence ID" value="NZ_AZAC01000011.1"/>
</dbReference>
<dbReference type="AlphaFoldDB" id="A0A0D2J7R9"/>
<feature type="domain" description="Peptidase S54 rhomboid" evidence="6">
    <location>
        <begin position="52"/>
        <end position="182"/>
    </location>
</feature>
<keyword evidence="4 5" id="KW-0472">Membrane</keyword>
<dbReference type="InterPro" id="IPR022764">
    <property type="entry name" value="Peptidase_S54_rhomboid_dom"/>
</dbReference>
<dbReference type="STRING" id="1429043.X474_09855"/>
<dbReference type="PANTHER" id="PTHR43731:SF9">
    <property type="entry name" value="SLR1461 PROTEIN"/>
    <property type="match status" value="1"/>
</dbReference>
<evidence type="ECO:0000313" key="8">
    <source>
        <dbReference type="Proteomes" id="UP000032233"/>
    </source>
</evidence>
<dbReference type="Pfam" id="PF01694">
    <property type="entry name" value="Rhomboid"/>
    <property type="match status" value="1"/>
</dbReference>
<protein>
    <submittedName>
        <fullName evidence="7">Rhomboid family protein</fullName>
    </submittedName>
</protein>
<dbReference type="Proteomes" id="UP000032233">
    <property type="component" value="Unassembled WGS sequence"/>
</dbReference>
<feature type="transmembrane region" description="Helical" evidence="5">
    <location>
        <begin position="12"/>
        <end position="32"/>
    </location>
</feature>
<comment type="subcellular location">
    <subcellularLocation>
        <location evidence="1">Membrane</location>
        <topology evidence="1">Multi-pass membrane protein</topology>
    </subcellularLocation>
</comment>
<feature type="transmembrane region" description="Helical" evidence="5">
    <location>
        <begin position="138"/>
        <end position="156"/>
    </location>
</feature>
<dbReference type="InterPro" id="IPR035952">
    <property type="entry name" value="Rhomboid-like_sf"/>
</dbReference>
<dbReference type="Gene3D" id="1.20.1540.10">
    <property type="entry name" value="Rhomboid-like"/>
    <property type="match status" value="1"/>
</dbReference>
<keyword evidence="3 5" id="KW-1133">Transmembrane helix</keyword>
<dbReference type="InParanoid" id="A0A0D2J7R9"/>
<keyword evidence="8" id="KW-1185">Reference proteome</keyword>
<accession>A0A0D2J7R9</accession>
<gene>
    <name evidence="7" type="ORF">X474_09855</name>
</gene>
<dbReference type="GO" id="GO:0016020">
    <property type="term" value="C:membrane"/>
    <property type="evidence" value="ECO:0007669"/>
    <property type="project" value="UniProtKB-SubCell"/>
</dbReference>
<reference evidence="7 8" key="1">
    <citation type="submission" date="2013-11" db="EMBL/GenBank/DDBJ databases">
        <title>Metagenomic analysis of a methanogenic consortium involved in long chain n-alkane degradation.</title>
        <authorList>
            <person name="Davidova I.A."/>
            <person name="Callaghan A.V."/>
            <person name="Wawrik B."/>
            <person name="Pruitt S."/>
            <person name="Marks C."/>
            <person name="Duncan K.E."/>
            <person name="Suflita J.M."/>
        </authorList>
    </citation>
    <scope>NUCLEOTIDE SEQUENCE [LARGE SCALE GENOMIC DNA]</scope>
    <source>
        <strain evidence="7 8">SPR</strain>
    </source>
</reference>
<evidence type="ECO:0000256" key="2">
    <source>
        <dbReference type="ARBA" id="ARBA00022692"/>
    </source>
</evidence>
<comment type="caution">
    <text evidence="7">The sequence shown here is derived from an EMBL/GenBank/DDBJ whole genome shotgun (WGS) entry which is preliminary data.</text>
</comment>
<evidence type="ECO:0000313" key="7">
    <source>
        <dbReference type="EMBL" id="KIX14254.1"/>
    </source>
</evidence>
<evidence type="ECO:0000256" key="4">
    <source>
        <dbReference type="ARBA" id="ARBA00023136"/>
    </source>
</evidence>
<dbReference type="GO" id="GO:0004252">
    <property type="term" value="F:serine-type endopeptidase activity"/>
    <property type="evidence" value="ECO:0007669"/>
    <property type="project" value="InterPro"/>
</dbReference>
<evidence type="ECO:0000256" key="3">
    <source>
        <dbReference type="ARBA" id="ARBA00022989"/>
    </source>
</evidence>
<evidence type="ECO:0000256" key="1">
    <source>
        <dbReference type="ARBA" id="ARBA00004141"/>
    </source>
</evidence>
<feature type="transmembrane region" description="Helical" evidence="5">
    <location>
        <begin position="112"/>
        <end position="131"/>
    </location>
</feature>
<dbReference type="EMBL" id="AZAC01000011">
    <property type="protein sequence ID" value="KIX14254.1"/>
    <property type="molecule type" value="Genomic_DNA"/>
</dbReference>
<evidence type="ECO:0000256" key="5">
    <source>
        <dbReference type="SAM" id="Phobius"/>
    </source>
</evidence>
<name>A0A0D2J7R9_9BACT</name>
<feature type="transmembrane region" description="Helical" evidence="5">
    <location>
        <begin position="162"/>
        <end position="181"/>
    </location>
</feature>